<dbReference type="Proteomes" id="UP000078348">
    <property type="component" value="Unassembled WGS sequence"/>
</dbReference>
<proteinExistence type="inferred from homology"/>
<evidence type="ECO:0000313" key="3">
    <source>
        <dbReference type="EMBL" id="OAO14191.1"/>
    </source>
</evidence>
<dbReference type="STRING" id="478820.A0A196SD05"/>
<dbReference type="PANTHER" id="PTHR12161:SF5">
    <property type="entry name" value="IST1 HOMOLOG"/>
    <property type="match status" value="1"/>
</dbReference>
<protein>
    <submittedName>
        <fullName evidence="3">Regulator of Vps4 activity protein</fullName>
    </submittedName>
</protein>
<dbReference type="InterPro" id="IPR005061">
    <property type="entry name" value="Ist1"/>
</dbReference>
<keyword evidence="4" id="KW-1185">Reference proteome</keyword>
<comment type="similarity">
    <text evidence="1">Belongs to the IST1 family.</text>
</comment>
<dbReference type="Gene3D" id="1.20.1260.60">
    <property type="entry name" value="Vacuolar protein sorting-associated protein Ist1"/>
    <property type="match status" value="1"/>
</dbReference>
<feature type="region of interest" description="Disordered" evidence="2">
    <location>
        <begin position="183"/>
        <end position="226"/>
    </location>
</feature>
<dbReference type="OrthoDB" id="29853at2759"/>
<dbReference type="Pfam" id="PF03398">
    <property type="entry name" value="Ist1"/>
    <property type="match status" value="1"/>
</dbReference>
<sequence length="382" mass="40321">MAPFDKSQMNYLLSSCSTRITIRQRELNGQVLSLGKDISKKYANGDIEIAQISTETVINLKKTVAALEILNLYIQTLKTRIESLNYEQTIPMNMRKYIASILYCNGRVDITELPQICKAITKRYGKLLEGIEADVDPRISSRLTPCIPNASSVEETLQDILRKNNVAYQYSDQVNPLMLMESQGVPASTPSTSSLTPSAIPPTVSSTAMPPAPPMDPTFPAMNGNAGFTPSAPAPMAPFPPVGGSAFPSAPSPSSFSSPSAAGTSFPPAAPTAPAFPDAPAAPAFPPAAPSFPPTAPTAPSAPSFPPTAPSAPSAPSAPAFPPQADLPFGNNANVPTLPPDLQTPSVPQMPSVPDTYVNRGGYNVGNPNMMNDLTDRLNNLK</sequence>
<feature type="region of interest" description="Disordered" evidence="2">
    <location>
        <begin position="246"/>
        <end position="382"/>
    </location>
</feature>
<name>A0A196SD05_BLAHN</name>
<feature type="compositionally biased region" description="Pro residues" evidence="2">
    <location>
        <begin position="283"/>
        <end position="297"/>
    </location>
</feature>
<comment type="caution">
    <text evidence="3">The sequence shown here is derived from an EMBL/GenBank/DDBJ whole genome shotgun (WGS) entry which is preliminary data.</text>
</comment>
<dbReference type="AlphaFoldDB" id="A0A196SD05"/>
<dbReference type="InterPro" id="IPR042277">
    <property type="entry name" value="IST1-like"/>
</dbReference>
<evidence type="ECO:0000256" key="1">
    <source>
        <dbReference type="ARBA" id="ARBA00005536"/>
    </source>
</evidence>
<reference evidence="3 4" key="1">
    <citation type="submission" date="2016-05" db="EMBL/GenBank/DDBJ databases">
        <title>Nuclear genome of Blastocystis sp. subtype 1 NandII.</title>
        <authorList>
            <person name="Gentekaki E."/>
            <person name="Curtis B."/>
            <person name="Stairs C."/>
            <person name="Eme L."/>
            <person name="Herman E."/>
            <person name="Klimes V."/>
            <person name="Arias M.C."/>
            <person name="Elias M."/>
            <person name="Hilliou F."/>
            <person name="Klute M."/>
            <person name="Malik S.-B."/>
            <person name="Pightling A."/>
            <person name="Rachubinski R."/>
            <person name="Salas D."/>
            <person name="Schlacht A."/>
            <person name="Suga H."/>
            <person name="Archibald J."/>
            <person name="Ball S.G."/>
            <person name="Clark G."/>
            <person name="Dacks J."/>
            <person name="Van Der Giezen M."/>
            <person name="Tsaousis A."/>
            <person name="Roger A."/>
        </authorList>
    </citation>
    <scope>NUCLEOTIDE SEQUENCE [LARGE SCALE GENOMIC DNA]</scope>
    <source>
        <strain evidence="4">ATCC 50177 / NandII</strain>
    </source>
</reference>
<organism evidence="3 4">
    <name type="scientific">Blastocystis sp. subtype 1 (strain ATCC 50177 / NandII)</name>
    <dbReference type="NCBI Taxonomy" id="478820"/>
    <lineage>
        <taxon>Eukaryota</taxon>
        <taxon>Sar</taxon>
        <taxon>Stramenopiles</taxon>
        <taxon>Bigyra</taxon>
        <taxon>Opalozoa</taxon>
        <taxon>Opalinata</taxon>
        <taxon>Blastocystidae</taxon>
        <taxon>Blastocystis</taxon>
    </lineage>
</organism>
<dbReference type="EMBL" id="LXWW01000281">
    <property type="protein sequence ID" value="OAO14191.1"/>
    <property type="molecule type" value="Genomic_DNA"/>
</dbReference>
<dbReference type="GO" id="GO:0015031">
    <property type="term" value="P:protein transport"/>
    <property type="evidence" value="ECO:0007669"/>
    <property type="project" value="InterPro"/>
</dbReference>
<dbReference type="PANTHER" id="PTHR12161">
    <property type="entry name" value="IST1 FAMILY MEMBER"/>
    <property type="match status" value="1"/>
</dbReference>
<feature type="compositionally biased region" description="Polar residues" evidence="2">
    <location>
        <begin position="366"/>
        <end position="382"/>
    </location>
</feature>
<accession>A0A196SD05</accession>
<feature type="compositionally biased region" description="Low complexity" evidence="2">
    <location>
        <begin position="186"/>
        <end position="209"/>
    </location>
</feature>
<evidence type="ECO:0000256" key="2">
    <source>
        <dbReference type="SAM" id="MobiDB-lite"/>
    </source>
</evidence>
<feature type="compositionally biased region" description="Low complexity" evidence="2">
    <location>
        <begin position="246"/>
        <end position="282"/>
    </location>
</feature>
<evidence type="ECO:0000313" key="4">
    <source>
        <dbReference type="Proteomes" id="UP000078348"/>
    </source>
</evidence>
<gene>
    <name evidence="3" type="ORF">AV274_4114</name>
</gene>